<dbReference type="PANTHER" id="PTHR11913">
    <property type="entry name" value="COFILIN-RELATED"/>
    <property type="match status" value="1"/>
</dbReference>
<dbReference type="GO" id="GO:0030042">
    <property type="term" value="P:actin filament depolymerization"/>
    <property type="evidence" value="ECO:0007669"/>
    <property type="project" value="InterPro"/>
</dbReference>
<dbReference type="AlphaFoldDB" id="B3SND4"/>
<keyword evidence="2" id="KW-0009">Actin-binding</keyword>
<proteinExistence type="evidence at transcript level"/>
<feature type="domain" description="ADF-H" evidence="3">
    <location>
        <begin position="5"/>
        <end position="158"/>
    </location>
</feature>
<reference evidence="4" key="2">
    <citation type="journal article" date="2008" name="Dev. Comp. Immunol.">
        <title>Identification of the up-regulated expression genes in hemocytes of variously colored abalone (Haliotis diversicolor Reeve, 1846) challenged with bacteria.</title>
        <authorList>
            <person name="Wang K.J."/>
            <person name="Ren H.L."/>
            <person name="Xu D.D."/>
            <person name="Cai L."/>
            <person name="Yang M."/>
        </authorList>
    </citation>
    <scope>NUCLEOTIDE SEQUENCE</scope>
</reference>
<dbReference type="InterPro" id="IPR002108">
    <property type="entry name" value="ADF-H"/>
</dbReference>
<dbReference type="Pfam" id="PF00241">
    <property type="entry name" value="Cofilin_ADF"/>
    <property type="match status" value="1"/>
</dbReference>
<dbReference type="SUPFAM" id="SSF55753">
    <property type="entry name" value="Actin depolymerizing proteins"/>
    <property type="match status" value="1"/>
</dbReference>
<accession>B3SND4</accession>
<evidence type="ECO:0000256" key="2">
    <source>
        <dbReference type="ARBA" id="ARBA00023203"/>
    </source>
</evidence>
<name>B3SND4_HALDV</name>
<dbReference type="GO" id="GO:0003779">
    <property type="term" value="F:actin binding"/>
    <property type="evidence" value="ECO:0007669"/>
    <property type="project" value="UniProtKB-KW"/>
</dbReference>
<dbReference type="GO" id="GO:0015629">
    <property type="term" value="C:actin cytoskeleton"/>
    <property type="evidence" value="ECO:0007669"/>
    <property type="project" value="InterPro"/>
</dbReference>
<evidence type="ECO:0000259" key="3">
    <source>
        <dbReference type="PROSITE" id="PS51263"/>
    </source>
</evidence>
<gene>
    <name evidence="4" type="primary">ADF</name>
</gene>
<evidence type="ECO:0000313" key="4">
    <source>
        <dbReference type="EMBL" id="ABV08873.1"/>
    </source>
</evidence>
<protein>
    <submittedName>
        <fullName evidence="4">Actin depolymerisation factor/cofilin</fullName>
    </submittedName>
</protein>
<organism evidence="4">
    <name type="scientific">Haliotis diversicolor</name>
    <name type="common">Abalone</name>
    <name type="synonym">Sulculus diversicolor</name>
    <dbReference type="NCBI Taxonomy" id="36095"/>
    <lineage>
        <taxon>Eukaryota</taxon>
        <taxon>Metazoa</taxon>
        <taxon>Spiralia</taxon>
        <taxon>Lophotrochozoa</taxon>
        <taxon>Mollusca</taxon>
        <taxon>Gastropoda</taxon>
        <taxon>Vetigastropoda</taxon>
        <taxon>Lepetellida</taxon>
        <taxon>Haliotoidea</taxon>
        <taxon>Haliotidae</taxon>
        <taxon>Haliotis</taxon>
    </lineage>
</organism>
<dbReference type="CDD" id="cd11286">
    <property type="entry name" value="ADF_cofilin_like"/>
    <property type="match status" value="1"/>
</dbReference>
<dbReference type="InterPro" id="IPR017904">
    <property type="entry name" value="ADF/Cofilin"/>
</dbReference>
<comment type="similarity">
    <text evidence="1">Belongs to the actin-binding proteins ADF family.</text>
</comment>
<dbReference type="Gene3D" id="3.40.20.10">
    <property type="entry name" value="Severin"/>
    <property type="match status" value="1"/>
</dbReference>
<dbReference type="EMBL" id="EF553515">
    <property type="protein sequence ID" value="ABV08873.1"/>
    <property type="molecule type" value="mRNA"/>
</dbReference>
<dbReference type="SMART" id="SM00102">
    <property type="entry name" value="ADF"/>
    <property type="match status" value="1"/>
</dbReference>
<dbReference type="PROSITE" id="PS51263">
    <property type="entry name" value="ADF_H"/>
    <property type="match status" value="1"/>
</dbReference>
<evidence type="ECO:0000256" key="1">
    <source>
        <dbReference type="ARBA" id="ARBA00006844"/>
    </source>
</evidence>
<dbReference type="InterPro" id="IPR029006">
    <property type="entry name" value="ADF-H/Gelsolin-like_dom_sf"/>
</dbReference>
<reference evidence="4" key="1">
    <citation type="submission" date="2007-04" db="EMBL/GenBank/DDBJ databases">
        <authorList>
            <person name="Wang K.-J."/>
            <person name="Ren H.-L."/>
            <person name="Lin Z.-Y."/>
        </authorList>
    </citation>
    <scope>NUCLEOTIDE SEQUENCE</scope>
</reference>
<sequence length="159" mass="18147">MSMSGITVSPDCEKAHARQLGKEKDIQWTVYRIDQSGKKAVIVVDYQKEREFCANNATHQQACEVEKRNKQLWLDFIDGSPDTESRYAVIDFVQPQISGAFKDAVRFIAWSPDNGSVKNKMIYSSTKDTLKKKLDVPKEVFISSKSQEEIDDTFKQLFG</sequence>